<dbReference type="Pfam" id="PF06979">
    <property type="entry name" value="TMEM70"/>
    <property type="match status" value="1"/>
</dbReference>
<proteinExistence type="predicted"/>
<dbReference type="CTD" id="79064"/>
<dbReference type="GO" id="GO:0007399">
    <property type="term" value="P:nervous system development"/>
    <property type="evidence" value="ECO:0007669"/>
    <property type="project" value="TreeGrafter"/>
</dbReference>
<dbReference type="Proteomes" id="UP000261540">
    <property type="component" value="Unplaced"/>
</dbReference>
<dbReference type="PANTHER" id="PTHR14549:SF2">
    <property type="entry name" value="TRANSMEMBRANE PROTEIN 223"/>
    <property type="match status" value="1"/>
</dbReference>
<dbReference type="PANTHER" id="PTHR14549">
    <property type="entry name" value="TRANSMEMBRANE PROTEIN 223"/>
    <property type="match status" value="1"/>
</dbReference>
<keyword evidence="1" id="KW-0472">Membrane</keyword>
<organism evidence="2 3">
    <name type="scientific">Paramormyrops kingsleyae</name>
    <dbReference type="NCBI Taxonomy" id="1676925"/>
    <lineage>
        <taxon>Eukaryota</taxon>
        <taxon>Metazoa</taxon>
        <taxon>Chordata</taxon>
        <taxon>Craniata</taxon>
        <taxon>Vertebrata</taxon>
        <taxon>Euteleostomi</taxon>
        <taxon>Actinopterygii</taxon>
        <taxon>Neopterygii</taxon>
        <taxon>Teleostei</taxon>
        <taxon>Osteoglossocephala</taxon>
        <taxon>Osteoglossomorpha</taxon>
        <taxon>Osteoglossiformes</taxon>
        <taxon>Mormyridae</taxon>
        <taxon>Paramormyrops</taxon>
    </lineage>
</organism>
<dbReference type="Ensembl" id="ENSPKIT00000003714.1">
    <property type="protein sequence ID" value="ENSPKIP00000023040.1"/>
    <property type="gene ID" value="ENSPKIG00000006829.1"/>
</dbReference>
<feature type="transmembrane region" description="Helical" evidence="1">
    <location>
        <begin position="159"/>
        <end position="179"/>
    </location>
</feature>
<dbReference type="InterPro" id="IPR045325">
    <property type="entry name" value="TMEM70/TMEM186/TMEM223"/>
</dbReference>
<protein>
    <submittedName>
        <fullName evidence="2">Transmembrane protein 223</fullName>
    </submittedName>
</protein>
<reference evidence="2" key="1">
    <citation type="submission" date="2025-08" db="UniProtKB">
        <authorList>
            <consortium name="Ensembl"/>
        </authorList>
    </citation>
    <scope>IDENTIFICATION</scope>
</reference>
<dbReference type="InterPro" id="IPR026100">
    <property type="entry name" value="Tmem223"/>
</dbReference>
<dbReference type="GeneID" id="111839540"/>
<dbReference type="KEGG" id="pki:111839540"/>
<name>A0A3B3RYP6_9TELE</name>
<dbReference type="GO" id="GO:0005739">
    <property type="term" value="C:mitochondrion"/>
    <property type="evidence" value="ECO:0007669"/>
    <property type="project" value="TreeGrafter"/>
</dbReference>
<dbReference type="GeneTree" id="ENSGT00390000012589"/>
<dbReference type="AlphaFoldDB" id="A0A3B3RYP6"/>
<accession>A0A3B3RYP6</accession>
<keyword evidence="1" id="KW-0812">Transmembrane</keyword>
<evidence type="ECO:0000313" key="3">
    <source>
        <dbReference type="Proteomes" id="UP000261540"/>
    </source>
</evidence>
<dbReference type="STRING" id="1676925.ENSPKIP00000023040"/>
<keyword evidence="1" id="KW-1133">Transmembrane helix</keyword>
<keyword evidence="3" id="KW-1185">Reference proteome</keyword>
<dbReference type="RefSeq" id="XP_023659303.1">
    <property type="nucleotide sequence ID" value="XM_023803535.2"/>
</dbReference>
<evidence type="ECO:0000313" key="2">
    <source>
        <dbReference type="Ensembl" id="ENSPKIP00000023040.1"/>
    </source>
</evidence>
<dbReference type="OrthoDB" id="5950063at2759"/>
<evidence type="ECO:0000256" key="1">
    <source>
        <dbReference type="SAM" id="Phobius"/>
    </source>
</evidence>
<feature type="transmembrane region" description="Helical" evidence="1">
    <location>
        <begin position="218"/>
        <end position="238"/>
    </location>
</feature>
<sequence>MGARYLFFAFVGCRPCSVTPCCRKFFGYHVLHSLQIRTFDTNATRNLTLSKVSNITRGVNLITNGLSQKLSLGLNSASVWRDSLKRLCMQEDASILEIARKHICLRGLKPASTISQMQKRCFYVSVNANAAFPRWYSTSTAVARDVVLFEHDRTGFFRLLTAFCACQVLFWTYLAHFAFTSLRKTKTGNKKATKDVEPGGEEGLPVFGVSLGTNTWRFGFTLGCLALGGAIVGLGVLFSRRSVSRVVLHKGGGTVTVKTQSPFGVDMARCITVPLSHVTCHAHRMESPSFIPLRVKGHRFYFLLDKDGKLNNTKLFDITVGAYRPL</sequence>
<reference evidence="2" key="2">
    <citation type="submission" date="2025-09" db="UniProtKB">
        <authorList>
            <consortium name="Ensembl"/>
        </authorList>
    </citation>
    <scope>IDENTIFICATION</scope>
</reference>